<accession>A0ABX5B3C3</accession>
<comment type="caution">
    <text evidence="8">The sequence shown here is derived from an EMBL/GenBank/DDBJ whole genome shotgun (WGS) entry which is preliminary data.</text>
</comment>
<evidence type="ECO:0000256" key="1">
    <source>
        <dbReference type="ARBA" id="ARBA00001602"/>
    </source>
</evidence>
<gene>
    <name evidence="7" type="primary">murI</name>
    <name evidence="8" type="ORF">DJ52_08805</name>
</gene>
<dbReference type="HAMAP" id="MF_00258">
    <property type="entry name" value="Glu_racemase"/>
    <property type="match status" value="1"/>
</dbReference>
<dbReference type="Proteomes" id="UP000238924">
    <property type="component" value="Unassembled WGS sequence"/>
</dbReference>
<feature type="binding site" evidence="7">
    <location>
        <begin position="16"/>
        <end position="17"/>
    </location>
    <ligand>
        <name>substrate</name>
    </ligand>
</feature>
<evidence type="ECO:0000256" key="6">
    <source>
        <dbReference type="ARBA" id="ARBA00023316"/>
    </source>
</evidence>
<feature type="active site" description="Proton donor/acceptor" evidence="7">
    <location>
        <position position="189"/>
    </location>
</feature>
<sequence>MNINSSISSMPIAVFDSGFGGLTVLKQLLQLLPNENYIYLGDNINIPYGDKSEEEIINLTSKMVEFLISKKCKIIIIACNTISACAYNILKQKYDIPIIEVISNGVADALNKTKNNNISVMATEFTVHSNVYKNKINKHNKESKITQISCKELCPMIENDWYSYDNRLDVLKNYLKNIDDKSDTLILACTHYPHIIDDIKKTLEYNVKNSIKNIIDPAYHTSMSVKEYLEKNNLINTDKTNDITIYTTASVEKEEKIINIFMPKDRKYKLEQIKL</sequence>
<protein>
    <recommendedName>
        <fullName evidence="2 7">Glutamate racemase</fullName>
        <ecNumber evidence="2 7">5.1.1.3</ecNumber>
    </recommendedName>
</protein>
<name>A0ABX5B3C3_9SPIR</name>
<dbReference type="InterPro" id="IPR015942">
    <property type="entry name" value="Asp/Glu/hydantoin_racemase"/>
</dbReference>
<dbReference type="Pfam" id="PF01177">
    <property type="entry name" value="Asp_Glu_race"/>
    <property type="match status" value="1"/>
</dbReference>
<dbReference type="PANTHER" id="PTHR21198:SF2">
    <property type="entry name" value="GLUTAMATE RACEMASE"/>
    <property type="match status" value="1"/>
</dbReference>
<keyword evidence="5 7" id="KW-0413">Isomerase</keyword>
<dbReference type="Gene3D" id="3.40.50.1860">
    <property type="match status" value="2"/>
</dbReference>
<organism evidence="8 9">
    <name type="scientific">Brachyspira murdochii</name>
    <dbReference type="NCBI Taxonomy" id="84378"/>
    <lineage>
        <taxon>Bacteria</taxon>
        <taxon>Pseudomonadati</taxon>
        <taxon>Spirochaetota</taxon>
        <taxon>Spirochaetia</taxon>
        <taxon>Brachyspirales</taxon>
        <taxon>Brachyspiraceae</taxon>
        <taxon>Brachyspira</taxon>
    </lineage>
</organism>
<dbReference type="PROSITE" id="PS00924">
    <property type="entry name" value="ASP_GLU_RACEMASE_2"/>
    <property type="match status" value="1"/>
</dbReference>
<proteinExistence type="inferred from homology"/>
<dbReference type="PANTHER" id="PTHR21198">
    <property type="entry name" value="GLUTAMATE RACEMASE"/>
    <property type="match status" value="1"/>
</dbReference>
<dbReference type="EMBL" id="JJMJ01000138">
    <property type="protein sequence ID" value="PPS21775.1"/>
    <property type="molecule type" value="Genomic_DNA"/>
</dbReference>
<keyword evidence="6 7" id="KW-0961">Cell wall biogenesis/degradation</keyword>
<dbReference type="InterPro" id="IPR033134">
    <property type="entry name" value="Asp/Glu_racemase_AS_2"/>
</dbReference>
<evidence type="ECO:0000256" key="3">
    <source>
        <dbReference type="ARBA" id="ARBA00022960"/>
    </source>
</evidence>
<evidence type="ECO:0000313" key="8">
    <source>
        <dbReference type="EMBL" id="PPS21775.1"/>
    </source>
</evidence>
<evidence type="ECO:0000256" key="4">
    <source>
        <dbReference type="ARBA" id="ARBA00022984"/>
    </source>
</evidence>
<dbReference type="SUPFAM" id="SSF53681">
    <property type="entry name" value="Aspartate/glutamate racemase"/>
    <property type="match status" value="2"/>
</dbReference>
<feature type="active site" description="Proton donor/acceptor" evidence="7">
    <location>
        <position position="79"/>
    </location>
</feature>
<comment type="pathway">
    <text evidence="7">Cell wall biogenesis; peptidoglycan biosynthesis.</text>
</comment>
<feature type="binding site" evidence="7">
    <location>
        <begin position="190"/>
        <end position="191"/>
    </location>
    <ligand>
        <name>substrate</name>
    </ligand>
</feature>
<dbReference type="InterPro" id="IPR004391">
    <property type="entry name" value="Glu_race"/>
</dbReference>
<feature type="binding site" evidence="7">
    <location>
        <begin position="48"/>
        <end position="49"/>
    </location>
    <ligand>
        <name>substrate</name>
    </ligand>
</feature>
<dbReference type="NCBIfam" id="TIGR00067">
    <property type="entry name" value="glut_race"/>
    <property type="match status" value="1"/>
</dbReference>
<reference evidence="8 9" key="1">
    <citation type="submission" date="2014-04" db="EMBL/GenBank/DDBJ databases">
        <title>Whole genome sequence of 'Brachyspira hampsonii' D13-03603F2.</title>
        <authorList>
            <person name="Patterson A.H."/>
            <person name="Chaban B."/>
            <person name="Fernando C."/>
            <person name="Harding J.C."/>
            <person name="Hill J.E."/>
        </authorList>
    </citation>
    <scope>NUCLEOTIDE SEQUENCE [LARGE SCALE GENOMIC DNA]</scope>
    <source>
        <strain evidence="8 9">D13-03603F2</strain>
    </source>
</reference>
<evidence type="ECO:0000313" key="9">
    <source>
        <dbReference type="Proteomes" id="UP000238924"/>
    </source>
</evidence>
<comment type="catalytic activity">
    <reaction evidence="1 7">
        <text>L-glutamate = D-glutamate</text>
        <dbReference type="Rhea" id="RHEA:12813"/>
        <dbReference type="ChEBI" id="CHEBI:29985"/>
        <dbReference type="ChEBI" id="CHEBI:29986"/>
        <dbReference type="EC" id="5.1.1.3"/>
    </reaction>
</comment>
<evidence type="ECO:0000256" key="5">
    <source>
        <dbReference type="ARBA" id="ARBA00023235"/>
    </source>
</evidence>
<feature type="binding site" evidence="7">
    <location>
        <begin position="80"/>
        <end position="81"/>
    </location>
    <ligand>
        <name>substrate</name>
    </ligand>
</feature>
<keyword evidence="9" id="KW-1185">Reference proteome</keyword>
<comment type="function">
    <text evidence="7">Provides the (R)-glutamate required for cell wall biosynthesis.</text>
</comment>
<evidence type="ECO:0000256" key="2">
    <source>
        <dbReference type="ARBA" id="ARBA00013090"/>
    </source>
</evidence>
<dbReference type="EC" id="5.1.1.3" evidence="2 7"/>
<dbReference type="RefSeq" id="WP_013112603.1">
    <property type="nucleotide sequence ID" value="NZ_JAWLPZ010000033.1"/>
</dbReference>
<keyword evidence="3 7" id="KW-0133">Cell shape</keyword>
<comment type="similarity">
    <text evidence="7">Belongs to the aspartate/glutamate racemases family.</text>
</comment>
<evidence type="ECO:0000256" key="7">
    <source>
        <dbReference type="HAMAP-Rule" id="MF_00258"/>
    </source>
</evidence>
<dbReference type="InterPro" id="IPR001920">
    <property type="entry name" value="Asp/Glu_race"/>
</dbReference>
<keyword evidence="4 7" id="KW-0573">Peptidoglycan synthesis</keyword>